<feature type="coiled-coil region" evidence="1">
    <location>
        <begin position="55"/>
        <end position="82"/>
    </location>
</feature>
<keyword evidence="3" id="KW-1185">Reference proteome</keyword>
<protein>
    <submittedName>
        <fullName evidence="2">Uncharacterized protein</fullName>
    </submittedName>
</protein>
<evidence type="ECO:0000313" key="3">
    <source>
        <dbReference type="Proteomes" id="UP001168821"/>
    </source>
</evidence>
<dbReference type="AlphaFoldDB" id="A0AA38IXJ5"/>
<keyword evidence="1" id="KW-0175">Coiled coil</keyword>
<reference evidence="2" key="1">
    <citation type="journal article" date="2023" name="G3 (Bethesda)">
        <title>Whole genome assemblies of Zophobas morio and Tenebrio molitor.</title>
        <authorList>
            <person name="Kaur S."/>
            <person name="Stinson S.A."/>
            <person name="diCenzo G.C."/>
        </authorList>
    </citation>
    <scope>NUCLEOTIDE SEQUENCE</scope>
    <source>
        <strain evidence="2">QUZm001</strain>
    </source>
</reference>
<name>A0AA38IXJ5_9CUCU</name>
<dbReference type="Proteomes" id="UP001168821">
    <property type="component" value="Unassembled WGS sequence"/>
</dbReference>
<evidence type="ECO:0000313" key="2">
    <source>
        <dbReference type="EMBL" id="KAJ3662779.1"/>
    </source>
</evidence>
<comment type="caution">
    <text evidence="2">The sequence shown here is derived from an EMBL/GenBank/DDBJ whole genome shotgun (WGS) entry which is preliminary data.</text>
</comment>
<sequence>MGPKFKKAVNAESDNIAATISQCLVDFFDQNLVNCGCAINVSSMREEINNCKSLIIEQTAVIRLLQNEVDSLKSEIMQVKRLAQEGSNSSNFIGDIRANRRLSGLQINATKTNESNYSASLFKDTVLLDRSPESNIPPNNYRPFTDLHKISIANTPIETEICSDEDKITLDIVPKTKHVVKADIHPKPLSADVNEYDDFHPVISKKKKTSTVKQHSNKNKFVIGVNRSDQEHNLKAVPKKAFLYVSRLRTDTTSENIVDFLKTDFPEVKCEPVPSKYPEYYSSFKIIVDLVNKEKVMEATRWPQGIYISRFFQKRNKGVNSN</sequence>
<gene>
    <name evidence="2" type="ORF">Zmor_007108</name>
</gene>
<dbReference type="EMBL" id="JALNTZ010000002">
    <property type="protein sequence ID" value="KAJ3662779.1"/>
    <property type="molecule type" value="Genomic_DNA"/>
</dbReference>
<organism evidence="2 3">
    <name type="scientific">Zophobas morio</name>
    <dbReference type="NCBI Taxonomy" id="2755281"/>
    <lineage>
        <taxon>Eukaryota</taxon>
        <taxon>Metazoa</taxon>
        <taxon>Ecdysozoa</taxon>
        <taxon>Arthropoda</taxon>
        <taxon>Hexapoda</taxon>
        <taxon>Insecta</taxon>
        <taxon>Pterygota</taxon>
        <taxon>Neoptera</taxon>
        <taxon>Endopterygota</taxon>
        <taxon>Coleoptera</taxon>
        <taxon>Polyphaga</taxon>
        <taxon>Cucujiformia</taxon>
        <taxon>Tenebrionidae</taxon>
        <taxon>Zophobas</taxon>
    </lineage>
</organism>
<proteinExistence type="predicted"/>
<evidence type="ECO:0000256" key="1">
    <source>
        <dbReference type="SAM" id="Coils"/>
    </source>
</evidence>
<accession>A0AA38IXJ5</accession>